<proteinExistence type="inferred from homology"/>
<dbReference type="HOGENOM" id="CLU_036517_0_1_9"/>
<dbReference type="Gene3D" id="3.90.1200.10">
    <property type="match status" value="1"/>
</dbReference>
<comment type="caution">
    <text evidence="2">The sequence shown here is derived from an EMBL/GenBank/DDBJ whole genome shotgun (WGS) entry which is preliminary data.</text>
</comment>
<evidence type="ECO:0000313" key="2">
    <source>
        <dbReference type="EMBL" id="EEI23695.1"/>
    </source>
</evidence>
<comment type="similarity">
    <text evidence="1">Belongs to the fructosamine kinase family.</text>
</comment>
<sequence length="300" mass="34811">MTLYLACRLILRLIIKEDQYMAIDNNWLTQLPIEKVERIHSVSGGDINDSYSLQTASNHYFMKVQPNRGKVFFDHEVEGLHLLGEVANTPKVIASGEINGDGYLIQNWVDIGQGSQYELGQMVAKVHQQHTEKFGLDHDFTAGKLPKINTWQSDWSTFYINQRLKPLAKLADQNGRWNEWREKHFQSLCNQFKQYYENHKVLPSLLHGDLWAGNFMFEASGKPMLIDPDVFYGDRELDIAMTTVFGGFYKEFYDGYNSVYPLETGLDSRIPWYQLNYLLAHLNLFGETYGPMVDQILEKY</sequence>
<accession>C0XLM2</accession>
<dbReference type="GO" id="GO:0016301">
    <property type="term" value="F:kinase activity"/>
    <property type="evidence" value="ECO:0007669"/>
    <property type="project" value="UniProtKB-UniRule"/>
</dbReference>
<gene>
    <name evidence="2" type="ORF">HMPREF0519_2133</name>
</gene>
<name>C0XLM2_LENH9</name>
<dbReference type="InterPro" id="IPR016477">
    <property type="entry name" value="Fructo-/Ketosamine-3-kinase"/>
</dbReference>
<keyword evidence="1 2" id="KW-0418">Kinase</keyword>
<dbReference type="EMBL" id="ACGP01000182">
    <property type="protein sequence ID" value="EEI23695.1"/>
    <property type="molecule type" value="Genomic_DNA"/>
</dbReference>
<reference evidence="2 3" key="1">
    <citation type="submission" date="2009-01" db="EMBL/GenBank/DDBJ databases">
        <authorList>
            <person name="Qin X."/>
            <person name="Bachman B."/>
            <person name="Battles P."/>
            <person name="Bell A."/>
            <person name="Bess C."/>
            <person name="Bickham C."/>
            <person name="Chaboub L."/>
            <person name="Chen D."/>
            <person name="Coyle M."/>
            <person name="Deiros D.R."/>
            <person name="Dinh H."/>
            <person name="Forbes L."/>
            <person name="Fowler G."/>
            <person name="Francisco L."/>
            <person name="Fu Q."/>
            <person name="Gubbala S."/>
            <person name="Hale W."/>
            <person name="Han Y."/>
            <person name="Hemphill L."/>
            <person name="Highlander S.K."/>
            <person name="Hirani K."/>
            <person name="Hogues M."/>
            <person name="Jackson L."/>
            <person name="Jakkamsetti A."/>
            <person name="Javaid M."/>
            <person name="Jiang H."/>
            <person name="Korchina V."/>
            <person name="Kovar C."/>
            <person name="Lara F."/>
            <person name="Lee S."/>
            <person name="Mata R."/>
            <person name="Mathew T."/>
            <person name="Moen C."/>
            <person name="Morales K."/>
            <person name="Munidasa M."/>
            <person name="Nazareth L."/>
            <person name="Ngo R."/>
            <person name="Nguyen L."/>
            <person name="Okwuonu G."/>
            <person name="Ongeri F."/>
            <person name="Patil S."/>
            <person name="Petrosino J."/>
            <person name="Pham C."/>
            <person name="Pham P."/>
            <person name="Pu L.-L."/>
            <person name="Puazo M."/>
            <person name="Raj R."/>
            <person name="Reid J."/>
            <person name="Rouhana J."/>
            <person name="Saada N."/>
            <person name="Shang Y."/>
            <person name="Simmons D."/>
            <person name="Thornton R."/>
            <person name="Warren J."/>
            <person name="Weissenberger G."/>
            <person name="Zhang J."/>
            <person name="Zhang L."/>
            <person name="Zhou C."/>
            <person name="Zhu D."/>
            <person name="Muzny D."/>
            <person name="Worley K."/>
            <person name="Gibbs R."/>
        </authorList>
    </citation>
    <scope>NUCLEOTIDE SEQUENCE [LARGE SCALE GENOMIC DNA]</scope>
    <source>
        <strain evidence="3">ATCC 8290 / DSM 20176 / CCUG 30140 / JCM 1155 / KCTC 3500 / NBRC 15886 / NCIMB 8040 / NRRL B-1843 / 9</strain>
    </source>
</reference>
<dbReference type="SUPFAM" id="SSF56112">
    <property type="entry name" value="Protein kinase-like (PK-like)"/>
    <property type="match status" value="1"/>
</dbReference>
<keyword evidence="3" id="KW-1185">Reference proteome</keyword>
<keyword evidence="1" id="KW-0808">Transferase</keyword>
<dbReference type="AlphaFoldDB" id="C0XLM2"/>
<organism evidence="2 3">
    <name type="scientific">Lentilactobacillus hilgardii (strain ATCC 8290 / DSM 20176 / CCUG 30140 / JCM 1155 / KCTC 3500 / NBRC 15886 / NCIMB 8040 / NRRL B-1843 / 9)</name>
    <dbReference type="NCBI Taxonomy" id="1423757"/>
    <lineage>
        <taxon>Bacteria</taxon>
        <taxon>Bacillati</taxon>
        <taxon>Bacillota</taxon>
        <taxon>Bacilli</taxon>
        <taxon>Lactobacillales</taxon>
        <taxon>Lactobacillaceae</taxon>
        <taxon>Lentilactobacillus</taxon>
    </lineage>
</organism>
<dbReference type="PANTHER" id="PTHR12149">
    <property type="entry name" value="FRUCTOSAMINE 3 KINASE-RELATED PROTEIN"/>
    <property type="match status" value="1"/>
</dbReference>
<protein>
    <submittedName>
        <fullName evidence="2">Fructosamine kinase</fullName>
    </submittedName>
</protein>
<evidence type="ECO:0000256" key="1">
    <source>
        <dbReference type="PIRNR" id="PIRNR006221"/>
    </source>
</evidence>
<evidence type="ECO:0000313" key="3">
    <source>
        <dbReference type="Proteomes" id="UP000003752"/>
    </source>
</evidence>
<dbReference type="PANTHER" id="PTHR12149:SF8">
    <property type="entry name" value="PROTEIN-RIBULOSAMINE 3-KINASE"/>
    <property type="match status" value="1"/>
</dbReference>
<dbReference type="Pfam" id="PF03881">
    <property type="entry name" value="Fructosamin_kin"/>
    <property type="match status" value="1"/>
</dbReference>
<dbReference type="Proteomes" id="UP000003752">
    <property type="component" value="Unassembled WGS sequence"/>
</dbReference>
<dbReference type="Gene3D" id="3.30.200.20">
    <property type="entry name" value="Phosphorylase Kinase, domain 1"/>
    <property type="match status" value="1"/>
</dbReference>
<dbReference type="InterPro" id="IPR011009">
    <property type="entry name" value="Kinase-like_dom_sf"/>
</dbReference>
<dbReference type="PIRSF" id="PIRSF006221">
    <property type="entry name" value="Ketosamine-3-kinase"/>
    <property type="match status" value="1"/>
</dbReference>